<name>A0A428QRR3_9HYPO</name>
<keyword evidence="2" id="KW-1185">Reference proteome</keyword>
<gene>
    <name evidence="1" type="ORF">CEP54_002952</name>
</gene>
<organism evidence="1 2">
    <name type="scientific">Fusarium duplospermum</name>
    <dbReference type="NCBI Taxonomy" id="1325734"/>
    <lineage>
        <taxon>Eukaryota</taxon>
        <taxon>Fungi</taxon>
        <taxon>Dikarya</taxon>
        <taxon>Ascomycota</taxon>
        <taxon>Pezizomycotina</taxon>
        <taxon>Sordariomycetes</taxon>
        <taxon>Hypocreomycetidae</taxon>
        <taxon>Hypocreales</taxon>
        <taxon>Nectriaceae</taxon>
        <taxon>Fusarium</taxon>
        <taxon>Fusarium solani species complex</taxon>
    </lineage>
</organism>
<accession>A0A428QRR3</accession>
<proteinExistence type="predicted"/>
<comment type="caution">
    <text evidence="1">The sequence shown here is derived from an EMBL/GenBank/DDBJ whole genome shotgun (WGS) entry which is preliminary data.</text>
</comment>
<reference evidence="1 2" key="1">
    <citation type="submission" date="2017-06" db="EMBL/GenBank/DDBJ databases">
        <title>Comparative genomic analysis of Ambrosia Fusariam Clade fungi.</title>
        <authorList>
            <person name="Stajich J.E."/>
            <person name="Carrillo J."/>
            <person name="Kijimoto T."/>
            <person name="Eskalen A."/>
            <person name="O'Donnell K."/>
            <person name="Kasson M."/>
        </authorList>
    </citation>
    <scope>NUCLEOTIDE SEQUENCE [LARGE SCALE GENOMIC DNA]</scope>
    <source>
        <strain evidence="1 2">NRRL62584</strain>
    </source>
</reference>
<dbReference type="AlphaFoldDB" id="A0A428QRR3"/>
<dbReference type="Proteomes" id="UP000288168">
    <property type="component" value="Unassembled WGS sequence"/>
</dbReference>
<sequence>MPNNVVVNCRGGEVNFTIYQTPLVEDHQDPRLQRDYTPAVPQNDGKGLPASVPLRLLEATETTKWKPATEKSLGADYLVAVKNGHGVAIRAHGATDGSYFRVKIIAGGMNVASPPSLASSPSLQSSYPDYFVMPDQQWVFGVRVGESFVRQFRAVDNGTRYGVSTEY</sequence>
<dbReference type="EMBL" id="NKCI01000018">
    <property type="protein sequence ID" value="RSL67975.1"/>
    <property type="molecule type" value="Genomic_DNA"/>
</dbReference>
<evidence type="ECO:0000313" key="2">
    <source>
        <dbReference type="Proteomes" id="UP000288168"/>
    </source>
</evidence>
<protein>
    <submittedName>
        <fullName evidence="1">Uncharacterized protein</fullName>
    </submittedName>
</protein>
<evidence type="ECO:0000313" key="1">
    <source>
        <dbReference type="EMBL" id="RSL67975.1"/>
    </source>
</evidence>